<protein>
    <recommendedName>
        <fullName evidence="4">Secreted peptide</fullName>
    </recommendedName>
</protein>
<keyword evidence="3" id="KW-1185">Reference proteome</keyword>
<dbReference type="Proteomes" id="UP001501627">
    <property type="component" value="Unassembled WGS sequence"/>
</dbReference>
<organism evidence="2 3">
    <name type="scientific">Comamonas faecalis</name>
    <dbReference type="NCBI Taxonomy" id="1387849"/>
    <lineage>
        <taxon>Bacteria</taxon>
        <taxon>Pseudomonadati</taxon>
        <taxon>Pseudomonadota</taxon>
        <taxon>Betaproteobacteria</taxon>
        <taxon>Burkholderiales</taxon>
        <taxon>Comamonadaceae</taxon>
        <taxon>Comamonas</taxon>
    </lineage>
</organism>
<evidence type="ECO:0008006" key="4">
    <source>
        <dbReference type="Google" id="ProtNLM"/>
    </source>
</evidence>
<keyword evidence="1" id="KW-0812">Transmembrane</keyword>
<accession>A0ABP7QPE2</accession>
<proteinExistence type="predicted"/>
<evidence type="ECO:0000313" key="2">
    <source>
        <dbReference type="EMBL" id="GAA3985959.1"/>
    </source>
</evidence>
<keyword evidence="1" id="KW-1133">Transmembrane helix</keyword>
<reference evidence="3" key="1">
    <citation type="journal article" date="2019" name="Int. J. Syst. Evol. Microbiol.">
        <title>The Global Catalogue of Microorganisms (GCM) 10K type strain sequencing project: providing services to taxonomists for standard genome sequencing and annotation.</title>
        <authorList>
            <consortium name="The Broad Institute Genomics Platform"/>
            <consortium name="The Broad Institute Genome Sequencing Center for Infectious Disease"/>
            <person name="Wu L."/>
            <person name="Ma J."/>
        </authorList>
    </citation>
    <scope>NUCLEOTIDE SEQUENCE [LARGE SCALE GENOMIC DNA]</scope>
    <source>
        <strain evidence="3">JCM 17561</strain>
    </source>
</reference>
<name>A0ABP7QPE2_9BURK</name>
<evidence type="ECO:0000256" key="1">
    <source>
        <dbReference type="SAM" id="Phobius"/>
    </source>
</evidence>
<comment type="caution">
    <text evidence="2">The sequence shown here is derived from an EMBL/GenBank/DDBJ whole genome shotgun (WGS) entry which is preliminary data.</text>
</comment>
<evidence type="ECO:0000313" key="3">
    <source>
        <dbReference type="Proteomes" id="UP001501627"/>
    </source>
</evidence>
<sequence length="91" mass="9658">MAAASLPPVSSFSPPKVVLAMMLVISVLSAVLSSVLVVALLFSVARSFMRSSMLVTSLSAPSAVCSMEMPFCVFFCATFMPMLCAFRRVAI</sequence>
<keyword evidence="1" id="KW-0472">Membrane</keyword>
<dbReference type="EMBL" id="BAABBP010000004">
    <property type="protein sequence ID" value="GAA3985959.1"/>
    <property type="molecule type" value="Genomic_DNA"/>
</dbReference>
<gene>
    <name evidence="2" type="ORF">GCM10022279_06340</name>
</gene>
<feature type="transmembrane region" description="Helical" evidence="1">
    <location>
        <begin position="17"/>
        <end position="42"/>
    </location>
</feature>